<comment type="similarity">
    <text evidence="7">Belongs to the nucleoporin Nup84/Nup107 family.</text>
</comment>
<dbReference type="GO" id="GO:0005643">
    <property type="term" value="C:nuclear pore"/>
    <property type="evidence" value="ECO:0007669"/>
    <property type="project" value="UniProtKB-SubCell"/>
</dbReference>
<dbReference type="GO" id="GO:0015031">
    <property type="term" value="P:protein transport"/>
    <property type="evidence" value="ECO:0007669"/>
    <property type="project" value="UniProtKB-KW"/>
</dbReference>
<keyword evidence="6 7" id="KW-0539">Nucleus</keyword>
<dbReference type="GO" id="GO:0017056">
    <property type="term" value="F:structural constituent of nuclear pore"/>
    <property type="evidence" value="ECO:0007669"/>
    <property type="project" value="UniProtKB-UniRule"/>
</dbReference>
<evidence type="ECO:0000256" key="2">
    <source>
        <dbReference type="ARBA" id="ARBA00022816"/>
    </source>
</evidence>
<keyword evidence="10" id="KW-1185">Reference proteome</keyword>
<dbReference type="Gene3D" id="1.20.190.50">
    <property type="match status" value="1"/>
</dbReference>
<evidence type="ECO:0000313" key="10">
    <source>
        <dbReference type="Proteomes" id="UP001516023"/>
    </source>
</evidence>
<dbReference type="InterPro" id="IPR007252">
    <property type="entry name" value="Nup84/Nup107"/>
</dbReference>
<dbReference type="EMBL" id="JABMIG020000066">
    <property type="protein sequence ID" value="KAL3795999.1"/>
    <property type="molecule type" value="Genomic_DNA"/>
</dbReference>
<evidence type="ECO:0000256" key="6">
    <source>
        <dbReference type="ARBA" id="ARBA00023242"/>
    </source>
</evidence>
<evidence type="ECO:0000256" key="1">
    <source>
        <dbReference type="ARBA" id="ARBA00022448"/>
    </source>
</evidence>
<comment type="function">
    <text evidence="7">Functions as a component of the nuclear pore complex (NPC).</text>
</comment>
<keyword evidence="1 7" id="KW-0813">Transport</keyword>
<comment type="subcellular location">
    <subcellularLocation>
        <location evidence="7">Nucleus</location>
        <location evidence="7">Nuclear pore complex</location>
    </subcellularLocation>
    <subcellularLocation>
        <location evidence="7">Nucleus membrane</location>
    </subcellularLocation>
</comment>
<feature type="region of interest" description="Disordered" evidence="8">
    <location>
        <begin position="23"/>
        <end position="152"/>
    </location>
</feature>
<proteinExistence type="inferred from homology"/>
<feature type="compositionally biased region" description="Polar residues" evidence="8">
    <location>
        <begin position="69"/>
        <end position="90"/>
    </location>
</feature>
<dbReference type="PANTHER" id="PTHR13003:SF2">
    <property type="entry name" value="NUCLEAR PORE COMPLEX PROTEIN NUP107"/>
    <property type="match status" value="1"/>
</dbReference>
<name>A0ABD3Q619_9STRA</name>
<dbReference type="Pfam" id="PF04121">
    <property type="entry name" value="Nup84_Nup100"/>
    <property type="match status" value="1"/>
</dbReference>
<evidence type="ECO:0000256" key="5">
    <source>
        <dbReference type="ARBA" id="ARBA00023132"/>
    </source>
</evidence>
<keyword evidence="7" id="KW-0472">Membrane</keyword>
<sequence>MASSSTSNDDYGLSAYHAIQSQLEQWGESSPSVSSSRRSRGERTPVRDSLVTPAASRRRSPIMDKTPRDTSTPGALGTPSSGIRSENDSTMMMMDEEEEDFPPARFNGGVETPLPRREEKEQDTHKSNGSLVDSHDGDEEEDDTPRNFDGVDSYQSYRDAVFAYFHSREQISNLSGSMLSLRGDASSLMQIDDGDGERPASSQEDETALGQADIKFFDTLAAICFSQCSDQDNSDDCRNEGNFWDLLASLRSRGLPSLFYCVNGETPPDLTLKDDPKTMLDSSPAEVLAACLETTSDDSPSSLPLERLNAALEWIQACHARKWETMLAHDYQGNEDPLLPPPRRRTMWPSTLEALKRGNPPSKQFHPDAPLLSKLRPSSPTNVALHPSDETDDARLLRACLILIQSGRHDQAIQLTKECGQPWRAIGWTGGEPLDEKGNGNHTRRLWKRQCRVIAEKLTRLCHGEEEKRLHSSVAYEAAILALLSDNIECALDNSVFSTWEDAVHAILSAERGIIEEDVLRCHNDARVEACGEGSFPYRGMEREDCDDVPMGFDGDLDGALQRLDSSSVERVREASGDPYRTGMRSFLVGREALKNCIEELSDLALKLDDEMHASFLRFVVHLVLYVDTVLPEFAFQLTVPDTVATDGSVSLCEVLLLKYTAHLSSKRERWAYVPLYTSLLSNENILATFSDFLVHVHSDRERQLMLRQVRELFPVGLDRYVLRNVVREMIQCDDEKWRREAGEDLPPAGISASDARMMRSILWLCYYPEHRPDALVCANILLRRFLLTSKDNDQYSKSYLVAAKFFIEQVLPRDILETAGLQAQEKNDDIAGSIPLQLVQNLQAEFLSINHFLQAHTNYVHFNDVISKTSPCHQSESKFPKGSTTYENEIAHKLERNAFRQKKTGLCKIVIEYSSKVSQALIGVLTIGGGWLVDQSLNRPEGKEDKSAEAEARSEEMKEIRSKYVSVAIFMLHEVLNKTAMWMEQVVYDTVDQFGSSAPDMLLSLFCTFDESSSRSTDRATTNKLLTTSRAAPAYWHKRALSLSSIVANDGHMLHDALSENDIKRFLALMADSQVGYNQCSKADTLFDVCLVPNA</sequence>
<gene>
    <name evidence="9" type="ORF">HJC23_013056</name>
</gene>
<keyword evidence="2" id="KW-0509">mRNA transport</keyword>
<keyword evidence="5 7" id="KW-0906">Nuclear pore complex</keyword>
<reference evidence="9 10" key="1">
    <citation type="journal article" date="2020" name="G3 (Bethesda)">
        <title>Improved Reference Genome for Cyclotella cryptica CCMP332, a Model for Cell Wall Morphogenesis, Salinity Adaptation, and Lipid Production in Diatoms (Bacillariophyta).</title>
        <authorList>
            <person name="Roberts W.R."/>
            <person name="Downey K.M."/>
            <person name="Ruck E.C."/>
            <person name="Traller J.C."/>
            <person name="Alverson A.J."/>
        </authorList>
    </citation>
    <scope>NUCLEOTIDE SEQUENCE [LARGE SCALE GENOMIC DNA]</scope>
    <source>
        <strain evidence="9 10">CCMP332</strain>
    </source>
</reference>
<dbReference type="GO" id="GO:0051028">
    <property type="term" value="P:mRNA transport"/>
    <property type="evidence" value="ECO:0007669"/>
    <property type="project" value="UniProtKB-KW"/>
</dbReference>
<keyword evidence="3" id="KW-0653">Protein transport</keyword>
<dbReference type="Proteomes" id="UP001516023">
    <property type="component" value="Unassembled WGS sequence"/>
</dbReference>
<keyword evidence="4 7" id="KW-0811">Translocation</keyword>
<comment type="subunit">
    <text evidence="7">Part of the nuclear pore complex (NPC).</text>
</comment>
<evidence type="ECO:0000256" key="7">
    <source>
        <dbReference type="RuleBase" id="RU365072"/>
    </source>
</evidence>
<dbReference type="GO" id="GO:0031965">
    <property type="term" value="C:nuclear membrane"/>
    <property type="evidence" value="ECO:0007669"/>
    <property type="project" value="UniProtKB-SubCell"/>
</dbReference>
<evidence type="ECO:0000256" key="3">
    <source>
        <dbReference type="ARBA" id="ARBA00022927"/>
    </source>
</evidence>
<dbReference type="Gene3D" id="1.10.3450.20">
    <property type="match status" value="1"/>
</dbReference>
<protein>
    <recommendedName>
        <fullName evidence="7">Nuclear pore complex protein</fullName>
    </recommendedName>
</protein>
<evidence type="ECO:0000256" key="8">
    <source>
        <dbReference type="SAM" id="MobiDB-lite"/>
    </source>
</evidence>
<dbReference type="PANTHER" id="PTHR13003">
    <property type="entry name" value="NUP107-RELATED"/>
    <property type="match status" value="1"/>
</dbReference>
<accession>A0ABD3Q619</accession>
<dbReference type="AlphaFoldDB" id="A0ABD3Q619"/>
<evidence type="ECO:0000313" key="9">
    <source>
        <dbReference type="EMBL" id="KAL3795999.1"/>
    </source>
</evidence>
<feature type="compositionally biased region" description="Basic and acidic residues" evidence="8">
    <location>
        <begin position="114"/>
        <end position="126"/>
    </location>
</feature>
<organism evidence="9 10">
    <name type="scientific">Cyclotella cryptica</name>
    <dbReference type="NCBI Taxonomy" id="29204"/>
    <lineage>
        <taxon>Eukaryota</taxon>
        <taxon>Sar</taxon>
        <taxon>Stramenopiles</taxon>
        <taxon>Ochrophyta</taxon>
        <taxon>Bacillariophyta</taxon>
        <taxon>Coscinodiscophyceae</taxon>
        <taxon>Thalassiosirophycidae</taxon>
        <taxon>Stephanodiscales</taxon>
        <taxon>Stephanodiscaceae</taxon>
        <taxon>Cyclotella</taxon>
    </lineage>
</organism>
<feature type="region of interest" description="Disordered" evidence="8">
    <location>
        <begin position="188"/>
        <end position="207"/>
    </location>
</feature>
<evidence type="ECO:0000256" key="4">
    <source>
        <dbReference type="ARBA" id="ARBA00023010"/>
    </source>
</evidence>
<comment type="caution">
    <text evidence="9">The sequence shown here is derived from an EMBL/GenBank/DDBJ whole genome shotgun (WGS) entry which is preliminary data.</text>
</comment>